<feature type="transmembrane region" description="Helical" evidence="8">
    <location>
        <begin position="378"/>
        <end position="402"/>
    </location>
</feature>
<keyword evidence="8" id="KW-0472">Membrane</keyword>
<dbReference type="SUPFAM" id="SSF53254">
    <property type="entry name" value="Phosphoglycerate mutase-like"/>
    <property type="match status" value="1"/>
</dbReference>
<dbReference type="PANTHER" id="PTHR11567:SF211">
    <property type="entry name" value="PROSTATIC ACID PHOSPHATASE"/>
    <property type="match status" value="1"/>
</dbReference>
<comment type="catalytic activity">
    <reaction evidence="1">
        <text>a phosphate monoester + H2O = an alcohol + phosphate</text>
        <dbReference type="Rhea" id="RHEA:15017"/>
        <dbReference type="ChEBI" id="CHEBI:15377"/>
        <dbReference type="ChEBI" id="CHEBI:30879"/>
        <dbReference type="ChEBI" id="CHEBI:43474"/>
        <dbReference type="ChEBI" id="CHEBI:67140"/>
        <dbReference type="EC" id="3.1.3.2"/>
    </reaction>
</comment>
<evidence type="ECO:0000256" key="6">
    <source>
        <dbReference type="ARBA" id="ARBA00023157"/>
    </source>
</evidence>
<keyword evidence="5 9" id="KW-0378">Hydrolase</keyword>
<evidence type="ECO:0000256" key="7">
    <source>
        <dbReference type="ARBA" id="ARBA00023180"/>
    </source>
</evidence>
<evidence type="ECO:0000256" key="8">
    <source>
        <dbReference type="SAM" id="Phobius"/>
    </source>
</evidence>
<name>A0A8S3SZY2_MYTED</name>
<dbReference type="Pfam" id="PF00328">
    <property type="entry name" value="His_Phos_2"/>
    <property type="match status" value="1"/>
</dbReference>
<dbReference type="PROSITE" id="PS00778">
    <property type="entry name" value="HIS_ACID_PHOSPHAT_2"/>
    <property type="match status" value="1"/>
</dbReference>
<sequence>MFRLQGRLHQDNFYTEIEPLKYSKWCIEFDVVMLYRHGDRSPVAVYPKDPNTESSWPMGLGQLTNEGKEQEYNLGQLLRRRYGDNLKFLNKTFNVKDVYVRSTDYDRTLMSAYCMLAGLFPPTKEDSWNKNITWQPIPVHTEPKKDDHLIYLDNPCPVFTSKMEYFMSHDPEVLQVKNDTQDLVKYVAEHSGLPATFQGMMKILDTIFCEQTHNKRQPDWLNADTLKRLNYIQKTYKVKWWYPTHEMAVLKGGNLLKKIYEDMQIKVNTPANLTQKIMVYSAHDSTVAALLKTMKIFNDRTPTYSSCVMIELHDDNTVRILYRNDTFTDDIVTLTLPGCSEFCDIDQFHTILNDSMPSDWRKACGLSDANEQNFKNNILGYSVMACIIFLLTLLVVTICCIYQRQRKQYRYMELPTDMAES</sequence>
<proteinExistence type="inferred from homology"/>
<dbReference type="InterPro" id="IPR033379">
    <property type="entry name" value="Acid_Pase_AS"/>
</dbReference>
<keyword evidence="10" id="KW-1185">Reference proteome</keyword>
<evidence type="ECO:0000256" key="3">
    <source>
        <dbReference type="ARBA" id="ARBA00012646"/>
    </source>
</evidence>
<dbReference type="OrthoDB" id="258392at2759"/>
<dbReference type="GO" id="GO:0003993">
    <property type="term" value="F:acid phosphatase activity"/>
    <property type="evidence" value="ECO:0007669"/>
    <property type="project" value="UniProtKB-EC"/>
</dbReference>
<dbReference type="AlphaFoldDB" id="A0A8S3SZY2"/>
<evidence type="ECO:0000313" key="10">
    <source>
        <dbReference type="Proteomes" id="UP000683360"/>
    </source>
</evidence>
<accession>A0A8S3SZY2</accession>
<evidence type="ECO:0000313" key="9">
    <source>
        <dbReference type="EMBL" id="CAG2224225.1"/>
    </source>
</evidence>
<gene>
    <name evidence="9" type="ORF">MEDL_37419</name>
</gene>
<dbReference type="PANTHER" id="PTHR11567">
    <property type="entry name" value="ACID PHOSPHATASE-RELATED"/>
    <property type="match status" value="1"/>
</dbReference>
<comment type="caution">
    <text evidence="9">The sequence shown here is derived from an EMBL/GenBank/DDBJ whole genome shotgun (WGS) entry which is preliminary data.</text>
</comment>
<dbReference type="InterPro" id="IPR000560">
    <property type="entry name" value="His_Pase_clade-2"/>
</dbReference>
<evidence type="ECO:0000256" key="5">
    <source>
        <dbReference type="ARBA" id="ARBA00022801"/>
    </source>
</evidence>
<evidence type="ECO:0000256" key="1">
    <source>
        <dbReference type="ARBA" id="ARBA00000032"/>
    </source>
</evidence>
<organism evidence="9 10">
    <name type="scientific">Mytilus edulis</name>
    <name type="common">Blue mussel</name>
    <dbReference type="NCBI Taxonomy" id="6550"/>
    <lineage>
        <taxon>Eukaryota</taxon>
        <taxon>Metazoa</taxon>
        <taxon>Spiralia</taxon>
        <taxon>Lophotrochozoa</taxon>
        <taxon>Mollusca</taxon>
        <taxon>Bivalvia</taxon>
        <taxon>Autobranchia</taxon>
        <taxon>Pteriomorphia</taxon>
        <taxon>Mytilida</taxon>
        <taxon>Mytiloidea</taxon>
        <taxon>Mytilidae</taxon>
        <taxon>Mytilinae</taxon>
        <taxon>Mytilus</taxon>
    </lineage>
</organism>
<evidence type="ECO:0000256" key="2">
    <source>
        <dbReference type="ARBA" id="ARBA00005375"/>
    </source>
</evidence>
<keyword evidence="6" id="KW-1015">Disulfide bond</keyword>
<keyword evidence="4" id="KW-0732">Signal</keyword>
<dbReference type="InterPro" id="IPR050645">
    <property type="entry name" value="Histidine_acid_phosphatase"/>
</dbReference>
<dbReference type="EC" id="3.1.3.2" evidence="3"/>
<evidence type="ECO:0000256" key="4">
    <source>
        <dbReference type="ARBA" id="ARBA00022729"/>
    </source>
</evidence>
<keyword evidence="8" id="KW-0812">Transmembrane</keyword>
<keyword evidence="7" id="KW-0325">Glycoprotein</keyword>
<reference evidence="9" key="1">
    <citation type="submission" date="2021-03" db="EMBL/GenBank/DDBJ databases">
        <authorList>
            <person name="Bekaert M."/>
        </authorList>
    </citation>
    <scope>NUCLEOTIDE SEQUENCE</scope>
</reference>
<comment type="similarity">
    <text evidence="2">Belongs to the histidine acid phosphatase family.</text>
</comment>
<protein>
    <recommendedName>
        <fullName evidence="3">acid phosphatase</fullName>
        <ecNumber evidence="3">3.1.3.2</ecNumber>
    </recommendedName>
</protein>
<dbReference type="Proteomes" id="UP000683360">
    <property type="component" value="Unassembled WGS sequence"/>
</dbReference>
<keyword evidence="8" id="KW-1133">Transmembrane helix</keyword>
<dbReference type="Gene3D" id="3.40.50.1240">
    <property type="entry name" value="Phosphoglycerate mutase-like"/>
    <property type="match status" value="1"/>
</dbReference>
<dbReference type="EMBL" id="CAJPWZ010001798">
    <property type="protein sequence ID" value="CAG2224225.1"/>
    <property type="molecule type" value="Genomic_DNA"/>
</dbReference>
<dbReference type="InterPro" id="IPR029033">
    <property type="entry name" value="His_PPase_superfam"/>
</dbReference>
<dbReference type="CDD" id="cd07061">
    <property type="entry name" value="HP_HAP_like"/>
    <property type="match status" value="1"/>
</dbReference>